<proteinExistence type="predicted"/>
<organism evidence="3 4">
    <name type="scientific">Metarhizium guizhouense (strain ARSEF 977)</name>
    <dbReference type="NCBI Taxonomy" id="1276136"/>
    <lineage>
        <taxon>Eukaryota</taxon>
        <taxon>Fungi</taxon>
        <taxon>Dikarya</taxon>
        <taxon>Ascomycota</taxon>
        <taxon>Pezizomycotina</taxon>
        <taxon>Sordariomycetes</taxon>
        <taxon>Hypocreomycetidae</taxon>
        <taxon>Hypocreales</taxon>
        <taxon>Clavicipitaceae</taxon>
        <taxon>Metarhizium</taxon>
    </lineage>
</organism>
<keyword evidence="2" id="KW-0812">Transmembrane</keyword>
<feature type="compositionally biased region" description="Low complexity" evidence="1">
    <location>
        <begin position="24"/>
        <end position="35"/>
    </location>
</feature>
<dbReference type="Proteomes" id="UP000031192">
    <property type="component" value="Unassembled WGS sequence"/>
</dbReference>
<evidence type="ECO:0000256" key="2">
    <source>
        <dbReference type="SAM" id="Phobius"/>
    </source>
</evidence>
<feature type="transmembrane region" description="Helical" evidence="2">
    <location>
        <begin position="201"/>
        <end position="223"/>
    </location>
</feature>
<keyword evidence="2" id="KW-0472">Membrane</keyword>
<evidence type="ECO:0000256" key="1">
    <source>
        <dbReference type="SAM" id="MobiDB-lite"/>
    </source>
</evidence>
<dbReference type="OrthoDB" id="3358048at2759"/>
<comment type="caution">
    <text evidence="3">The sequence shown here is derived from an EMBL/GenBank/DDBJ whole genome shotgun (WGS) entry which is preliminary data.</text>
</comment>
<keyword evidence="4" id="KW-1185">Reference proteome</keyword>
<dbReference type="HOGENOM" id="CLU_099932_0_0_1"/>
<evidence type="ECO:0000313" key="3">
    <source>
        <dbReference type="EMBL" id="KID88607.1"/>
    </source>
</evidence>
<name>A0A0B4H998_METGA</name>
<feature type="region of interest" description="Disordered" evidence="1">
    <location>
        <begin position="1"/>
        <end position="66"/>
    </location>
</feature>
<reference evidence="3 4" key="1">
    <citation type="journal article" date="2014" name="Proc. Natl. Acad. Sci. U.S.A.">
        <title>Trajectory and genomic determinants of fungal-pathogen speciation and host adaptation.</title>
        <authorList>
            <person name="Hu X."/>
            <person name="Xiao G."/>
            <person name="Zheng P."/>
            <person name="Shang Y."/>
            <person name="Su Y."/>
            <person name="Zhang X."/>
            <person name="Liu X."/>
            <person name="Zhan S."/>
            <person name="St Leger R.J."/>
            <person name="Wang C."/>
        </authorList>
    </citation>
    <scope>NUCLEOTIDE SEQUENCE [LARGE SCALE GENOMIC DNA]</scope>
    <source>
        <strain evidence="3 4">ARSEF 977</strain>
    </source>
</reference>
<dbReference type="AlphaFoldDB" id="A0A0B4H998"/>
<feature type="transmembrane region" description="Helical" evidence="2">
    <location>
        <begin position="86"/>
        <end position="106"/>
    </location>
</feature>
<feature type="transmembrane region" description="Helical" evidence="2">
    <location>
        <begin position="112"/>
        <end position="130"/>
    </location>
</feature>
<accession>A0A0B4H998</accession>
<sequence length="243" mass="25675">MIHPSTNSQPPSPQHKWKPDPRARASAARSATPPTRTRPPPSTNKVPALRPNPPSPDQTAANAPPPEQETLIADLAAQNRQTNTSFATVLLALPALSTIPYVPLLLRGPPNPVIAVLSLTSLLSTAYILYKLPPPETGIAPLDAWVQRGGVPAASETIRRLKRGAGPDKSPLEMYLPYLNCVLSGVLVVIGLVLGRGDGSFAWIGMGNLPAIVYAVVLVAKVVMGSVDPERELGGLKYGFKGA</sequence>
<keyword evidence="2" id="KW-1133">Transmembrane helix</keyword>
<dbReference type="EMBL" id="AZNH01000011">
    <property type="protein sequence ID" value="KID88607.1"/>
    <property type="molecule type" value="Genomic_DNA"/>
</dbReference>
<protein>
    <submittedName>
        <fullName evidence="3">Uncharacterized protein</fullName>
    </submittedName>
</protein>
<gene>
    <name evidence="3" type="ORF">MGU_04542</name>
</gene>
<feature type="transmembrane region" description="Helical" evidence="2">
    <location>
        <begin position="175"/>
        <end position="195"/>
    </location>
</feature>
<evidence type="ECO:0000313" key="4">
    <source>
        <dbReference type="Proteomes" id="UP000031192"/>
    </source>
</evidence>